<sequence length="171" mass="19499">MFYPLLFILIPFITPQQMTLCEYLHQLGRTDPYCLEHQKSVPATTEESRLAKMIAILEEREARRKAVTFRRSRWALCKTKVYEDCREDKVSCESGYSCLSADDDGRCCISMTANVLLPSNPTACPSPQEMGYTCSYGGKRTVTSWCRSNSDCMAGSVFDQLKTIDVHPHRY</sequence>
<name>A0A7I4YYT7_HAECO</name>
<organism evidence="2 3">
    <name type="scientific">Haemonchus contortus</name>
    <name type="common">Barber pole worm</name>
    <dbReference type="NCBI Taxonomy" id="6289"/>
    <lineage>
        <taxon>Eukaryota</taxon>
        <taxon>Metazoa</taxon>
        <taxon>Ecdysozoa</taxon>
        <taxon>Nematoda</taxon>
        <taxon>Chromadorea</taxon>
        <taxon>Rhabditida</taxon>
        <taxon>Rhabditina</taxon>
        <taxon>Rhabditomorpha</taxon>
        <taxon>Strongyloidea</taxon>
        <taxon>Trichostrongylidae</taxon>
        <taxon>Haemonchus</taxon>
    </lineage>
</organism>
<feature type="chain" id="PRO_5035437770" evidence="1">
    <location>
        <begin position="22"/>
        <end position="171"/>
    </location>
</feature>
<evidence type="ECO:0000313" key="3">
    <source>
        <dbReference type="WBParaSite" id="HCON_00151990-00001"/>
    </source>
</evidence>
<dbReference type="PANTHER" id="PTHR36938">
    <property type="entry name" value="PROTEIN CBG26935"/>
    <property type="match status" value="1"/>
</dbReference>
<dbReference type="WBParaSite" id="HCON_00151990-00001">
    <property type="protein sequence ID" value="HCON_00151990-00001"/>
    <property type="gene ID" value="HCON_00151990"/>
</dbReference>
<reference evidence="3" key="1">
    <citation type="submission" date="2020-12" db="UniProtKB">
        <authorList>
            <consortium name="WormBaseParasite"/>
        </authorList>
    </citation>
    <scope>IDENTIFICATION</scope>
    <source>
        <strain evidence="3">MHco3</strain>
    </source>
</reference>
<dbReference type="Proteomes" id="UP000025227">
    <property type="component" value="Unplaced"/>
</dbReference>
<protein>
    <submittedName>
        <fullName evidence="3">Thyroglobulin type-1 domain-containing protein</fullName>
    </submittedName>
</protein>
<keyword evidence="2" id="KW-1185">Reference proteome</keyword>
<evidence type="ECO:0000313" key="2">
    <source>
        <dbReference type="Proteomes" id="UP000025227"/>
    </source>
</evidence>
<keyword evidence="1" id="KW-0732">Signal</keyword>
<evidence type="ECO:0000256" key="1">
    <source>
        <dbReference type="SAM" id="SignalP"/>
    </source>
</evidence>
<feature type="signal peptide" evidence="1">
    <location>
        <begin position="1"/>
        <end position="21"/>
    </location>
</feature>
<accession>A0A7I4YYT7</accession>
<dbReference type="AlphaFoldDB" id="A0A7I4YYT7"/>
<proteinExistence type="predicted"/>
<dbReference type="PANTHER" id="PTHR36938:SF2">
    <property type="entry name" value="WAP DOMAIN-CONTAINING PROTEIN"/>
    <property type="match status" value="1"/>
</dbReference>
<dbReference type="OrthoDB" id="5847616at2759"/>